<evidence type="ECO:0000313" key="2">
    <source>
        <dbReference type="EMBL" id="MUB65512.1"/>
    </source>
</evidence>
<name>A0AAW9WKL0_9FIRM</name>
<proteinExistence type="predicted"/>
<dbReference type="EMBL" id="WNME01000016">
    <property type="protein sequence ID" value="MUB65512.1"/>
    <property type="molecule type" value="Genomic_DNA"/>
</dbReference>
<dbReference type="RefSeq" id="WP_155560865.1">
    <property type="nucleotide sequence ID" value="NZ_JBDMEG010000027.1"/>
</dbReference>
<dbReference type="PANTHER" id="PTHR36836">
    <property type="entry name" value="COLANIC ACID BIOSYNTHESIS PROTEIN WCAK"/>
    <property type="match status" value="1"/>
</dbReference>
<feature type="domain" description="Polysaccharide pyruvyl transferase" evidence="1">
    <location>
        <begin position="13"/>
        <end position="336"/>
    </location>
</feature>
<dbReference type="PANTHER" id="PTHR36836:SF1">
    <property type="entry name" value="COLANIC ACID BIOSYNTHESIS PROTEIN WCAK"/>
    <property type="match status" value="1"/>
</dbReference>
<dbReference type="AlphaFoldDB" id="A0AAW9WKL0"/>
<evidence type="ECO:0000259" key="1">
    <source>
        <dbReference type="Pfam" id="PF04230"/>
    </source>
</evidence>
<comment type="caution">
    <text evidence="2">The sequence shown here is derived from an EMBL/GenBank/DDBJ whole genome shotgun (WGS) entry which is preliminary data.</text>
</comment>
<sequence>MKIGLLGEYYSKNLGDPLLFSCTEYLCRKEGASDLQIKNIDIFGRTFSGDDSVWYYFDKNPIVLGLKVIRKLAKIFGVINTLWLDEYIWQMGTARKNLIKSFRDQMQGLDGIIVMGAGSIKYDVRLNFAPYYMAFMTTASELGIPVFINCAGIESKYNQKDRRCRQFCKVLSMDILKIATTRDDLNTLKQMIHNPHTEVARIADIGVWSAETFNISKKETNIIGLGIITPIRFAEFKRRITPQQYEEEMLKIINTLEKQNKKWKLFNNGDVCDSEYAKELCEKAGINPSDKLLTPKTPKELVEIISGFQGIITSRLHSCIVSYSLGIPFVAISWNNKLKYFADNIGVSERVMDSDELNFSRVLEKFELAVSQGYCDINKEKYRQTSIVYIKKYLTAIEEEMNGRRQ</sequence>
<protein>
    <recommendedName>
        <fullName evidence="1">Polysaccharide pyruvyl transferase domain-containing protein</fullName>
    </recommendedName>
</protein>
<organism evidence="2 3">
    <name type="scientific">Hungatella hathewayi</name>
    <dbReference type="NCBI Taxonomy" id="154046"/>
    <lineage>
        <taxon>Bacteria</taxon>
        <taxon>Bacillati</taxon>
        <taxon>Bacillota</taxon>
        <taxon>Clostridia</taxon>
        <taxon>Lachnospirales</taxon>
        <taxon>Lachnospiraceae</taxon>
        <taxon>Hungatella</taxon>
    </lineage>
</organism>
<dbReference type="InterPro" id="IPR007345">
    <property type="entry name" value="Polysacch_pyruvyl_Trfase"/>
</dbReference>
<evidence type="ECO:0000313" key="3">
    <source>
        <dbReference type="Proteomes" id="UP000434223"/>
    </source>
</evidence>
<reference evidence="2 3" key="1">
    <citation type="submission" date="2019-09" db="EMBL/GenBank/DDBJ databases">
        <title>Draft genome sequencing of Hungatella hathewayi 123Y-2.</title>
        <authorList>
            <person name="Lv Q."/>
            <person name="Li S."/>
        </authorList>
    </citation>
    <scope>NUCLEOTIDE SEQUENCE [LARGE SCALE GENOMIC DNA]</scope>
    <source>
        <strain evidence="2 3">123Y-2</strain>
    </source>
</reference>
<accession>A0AAW9WKL0</accession>
<dbReference type="Proteomes" id="UP000434223">
    <property type="component" value="Unassembled WGS sequence"/>
</dbReference>
<gene>
    <name evidence="2" type="ORF">GNE07_21030</name>
</gene>
<dbReference type="Pfam" id="PF04230">
    <property type="entry name" value="PS_pyruv_trans"/>
    <property type="match status" value="1"/>
</dbReference>